<feature type="region of interest" description="Disordered" evidence="1">
    <location>
        <begin position="1"/>
        <end position="22"/>
    </location>
</feature>
<dbReference type="EMBL" id="QFPW01000054">
    <property type="protein sequence ID" value="PZQ45483.1"/>
    <property type="molecule type" value="Genomic_DNA"/>
</dbReference>
<evidence type="ECO:0000313" key="3">
    <source>
        <dbReference type="Proteomes" id="UP000249185"/>
    </source>
</evidence>
<accession>A0A2W5PSR7</accession>
<dbReference type="AlphaFoldDB" id="A0A2W5PSR7"/>
<organism evidence="2 3">
    <name type="scientific">Rhodovulum sulfidophilum</name>
    <name type="common">Rhodobacter sulfidophilus</name>
    <dbReference type="NCBI Taxonomy" id="35806"/>
    <lineage>
        <taxon>Bacteria</taxon>
        <taxon>Pseudomonadati</taxon>
        <taxon>Pseudomonadota</taxon>
        <taxon>Alphaproteobacteria</taxon>
        <taxon>Rhodobacterales</taxon>
        <taxon>Paracoccaceae</taxon>
        <taxon>Rhodovulum</taxon>
    </lineage>
</organism>
<dbReference type="Proteomes" id="UP000249185">
    <property type="component" value="Unassembled WGS sequence"/>
</dbReference>
<name>A0A2W5PSR7_RHOSU</name>
<evidence type="ECO:0000313" key="2">
    <source>
        <dbReference type="EMBL" id="PZQ45483.1"/>
    </source>
</evidence>
<reference evidence="2 3" key="1">
    <citation type="submission" date="2017-08" db="EMBL/GenBank/DDBJ databases">
        <title>Infants hospitalized years apart are colonized by the same room-sourced microbial strains.</title>
        <authorList>
            <person name="Brooks B."/>
            <person name="Olm M.R."/>
            <person name="Firek B.A."/>
            <person name="Baker R."/>
            <person name="Thomas B.C."/>
            <person name="Morowitz M.J."/>
            <person name="Banfield J.F."/>
        </authorList>
    </citation>
    <scope>NUCLEOTIDE SEQUENCE [LARGE SCALE GENOMIC DNA]</scope>
    <source>
        <strain evidence="2">S2_005_002_R2_34</strain>
    </source>
</reference>
<evidence type="ECO:0000256" key="1">
    <source>
        <dbReference type="SAM" id="MobiDB-lite"/>
    </source>
</evidence>
<sequence>MITTNAALARQPSMPADCRSGGSRADTPVIACALGAESFRRRAAELADLARRHLRAVERAPLATRLVYAPEAFEELTALVAEERACCAFLTFDLTRDATAARLAITAPEAARDAIGPIFDLFAPGGAATPA</sequence>
<protein>
    <submittedName>
        <fullName evidence="2">Uncharacterized protein</fullName>
    </submittedName>
</protein>
<proteinExistence type="predicted"/>
<comment type="caution">
    <text evidence="2">The sequence shown here is derived from an EMBL/GenBank/DDBJ whole genome shotgun (WGS) entry which is preliminary data.</text>
</comment>
<gene>
    <name evidence="2" type="ORF">DI556_22635</name>
</gene>